<reference evidence="1 2" key="1">
    <citation type="journal article" date="2011" name="Appl. Environ. Microbiol.">
        <title>Methanogenic archaea isolated from Taiwan's Chelungpu fault.</title>
        <authorList>
            <person name="Wu S.Y."/>
            <person name="Lai M.C."/>
        </authorList>
    </citation>
    <scope>NUCLEOTIDE SEQUENCE [LARGE SCALE GENOMIC DNA]</scope>
    <source>
        <strain evidence="1 2">St545Mb</strain>
    </source>
</reference>
<protein>
    <submittedName>
        <fullName evidence="1">Uncharacterized protein</fullName>
    </submittedName>
</protein>
<dbReference type="Proteomes" id="UP001206983">
    <property type="component" value="Unassembled WGS sequence"/>
</dbReference>
<keyword evidence="2" id="KW-1185">Reference proteome</keyword>
<evidence type="ECO:0000313" key="2">
    <source>
        <dbReference type="Proteomes" id="UP001206983"/>
    </source>
</evidence>
<gene>
    <name evidence="1" type="ORF">PV02_07935</name>
</gene>
<comment type="caution">
    <text evidence="1">The sequence shown here is derived from an EMBL/GenBank/DDBJ whole genome shotgun (WGS) entry which is preliminary data.</text>
</comment>
<evidence type="ECO:0000313" key="1">
    <source>
        <dbReference type="EMBL" id="MCQ6962982.1"/>
    </source>
</evidence>
<sequence>MNYSQTDVSKTPEMLSKDCQKITSVEENSDASISHKTNTFPKVDDLQYLRSHPIIREYASMDDRIYDLIKATNPTLLIFVDLAKRIVAGE</sequence>
<organism evidence="1 2">
    <name type="scientific">Methanolobus chelungpuianus</name>
    <dbReference type="NCBI Taxonomy" id="502115"/>
    <lineage>
        <taxon>Archaea</taxon>
        <taxon>Methanobacteriati</taxon>
        <taxon>Methanobacteriota</taxon>
        <taxon>Stenosarchaea group</taxon>
        <taxon>Methanomicrobia</taxon>
        <taxon>Methanosarcinales</taxon>
        <taxon>Methanosarcinaceae</taxon>
        <taxon>Methanolobus</taxon>
    </lineage>
</organism>
<accession>A0AAE3HB77</accession>
<dbReference type="AlphaFoldDB" id="A0AAE3HB77"/>
<proteinExistence type="predicted"/>
<dbReference type="EMBL" id="JTEO01000004">
    <property type="protein sequence ID" value="MCQ6962982.1"/>
    <property type="molecule type" value="Genomic_DNA"/>
</dbReference>
<name>A0AAE3HB77_9EURY</name>
<dbReference type="RefSeq" id="WP_256622859.1">
    <property type="nucleotide sequence ID" value="NZ_JTEO01000004.1"/>
</dbReference>